<feature type="compositionally biased region" description="Low complexity" evidence="1">
    <location>
        <begin position="333"/>
        <end position="346"/>
    </location>
</feature>
<organism evidence="2 3">
    <name type="scientific">Phialemonium atrogriseum</name>
    <dbReference type="NCBI Taxonomy" id="1093897"/>
    <lineage>
        <taxon>Eukaryota</taxon>
        <taxon>Fungi</taxon>
        <taxon>Dikarya</taxon>
        <taxon>Ascomycota</taxon>
        <taxon>Pezizomycotina</taxon>
        <taxon>Sordariomycetes</taxon>
        <taxon>Sordariomycetidae</taxon>
        <taxon>Cephalothecales</taxon>
        <taxon>Cephalothecaceae</taxon>
        <taxon>Phialemonium</taxon>
    </lineage>
</organism>
<keyword evidence="3" id="KW-1185">Reference proteome</keyword>
<evidence type="ECO:0000313" key="3">
    <source>
        <dbReference type="Proteomes" id="UP001244011"/>
    </source>
</evidence>
<evidence type="ECO:0000256" key="1">
    <source>
        <dbReference type="SAM" id="MobiDB-lite"/>
    </source>
</evidence>
<comment type="caution">
    <text evidence="2">The sequence shown here is derived from an EMBL/GenBank/DDBJ whole genome shotgun (WGS) entry which is preliminary data.</text>
</comment>
<dbReference type="EMBL" id="MU839046">
    <property type="protein sequence ID" value="KAK1761948.1"/>
    <property type="molecule type" value="Genomic_DNA"/>
</dbReference>
<dbReference type="Proteomes" id="UP001244011">
    <property type="component" value="Unassembled WGS sequence"/>
</dbReference>
<sequence>MANPKPPQRDTLRTLLFRYTQEDTRDNVIALKDLDSHQFGTLQDSPRWPPLPSPSPLSRSDLLNRANPTHQSATQPPATSGLFSRPHPWTALEWAGFFDSAVYCFTQAAEESRQGRWAARAPFGIDSPFDEYIQTGERLEEGYERGETSRLRWKALSQLELDAASVGCVIADSTADMVAKGCILRSELVCALALACRQIWERKADDLGPGRTLTITTATFTKDSARIVYMLIPLTGEQQPPISIVVQRDEPLGKMVSTTEEAVEKWQDILRHMFFGKSALLSPPKLRIPSSRKEQREQILSSGTGRNVVVSRTTSERLFSGSTDPPKNDGRGSESSSSSSSVFDGR</sequence>
<dbReference type="GeneID" id="85312563"/>
<reference evidence="2" key="1">
    <citation type="submission" date="2023-06" db="EMBL/GenBank/DDBJ databases">
        <title>Genome-scale phylogeny and comparative genomics of the fungal order Sordariales.</title>
        <authorList>
            <consortium name="Lawrence Berkeley National Laboratory"/>
            <person name="Hensen N."/>
            <person name="Bonometti L."/>
            <person name="Westerberg I."/>
            <person name="Brannstrom I.O."/>
            <person name="Guillou S."/>
            <person name="Cros-Aarteil S."/>
            <person name="Calhoun S."/>
            <person name="Haridas S."/>
            <person name="Kuo A."/>
            <person name="Mondo S."/>
            <person name="Pangilinan J."/>
            <person name="Riley R."/>
            <person name="Labutti K."/>
            <person name="Andreopoulos B."/>
            <person name="Lipzen A."/>
            <person name="Chen C."/>
            <person name="Yanf M."/>
            <person name="Daum C."/>
            <person name="Ng V."/>
            <person name="Clum A."/>
            <person name="Steindorff A."/>
            <person name="Ohm R."/>
            <person name="Martin F."/>
            <person name="Silar P."/>
            <person name="Natvig D."/>
            <person name="Lalanne C."/>
            <person name="Gautier V."/>
            <person name="Ament-Velasquez S.L."/>
            <person name="Kruys A."/>
            <person name="Hutchinson M.I."/>
            <person name="Powell A.J."/>
            <person name="Barry K."/>
            <person name="Miller A.N."/>
            <person name="Grigoriev I.V."/>
            <person name="Debuchy R."/>
            <person name="Gladieux P."/>
            <person name="Thoren M.H."/>
            <person name="Johannesson H."/>
        </authorList>
    </citation>
    <scope>NUCLEOTIDE SEQUENCE</scope>
    <source>
        <strain evidence="2">8032-3</strain>
    </source>
</reference>
<dbReference type="RefSeq" id="XP_060278161.1">
    <property type="nucleotide sequence ID" value="XM_060429376.1"/>
</dbReference>
<dbReference type="AlphaFoldDB" id="A0AAJ0BP86"/>
<evidence type="ECO:0000313" key="2">
    <source>
        <dbReference type="EMBL" id="KAK1761948.1"/>
    </source>
</evidence>
<proteinExistence type="predicted"/>
<accession>A0AAJ0BP86</accession>
<feature type="region of interest" description="Disordered" evidence="1">
    <location>
        <begin position="285"/>
        <end position="346"/>
    </location>
</feature>
<feature type="region of interest" description="Disordered" evidence="1">
    <location>
        <begin position="41"/>
        <end position="82"/>
    </location>
</feature>
<protein>
    <submittedName>
        <fullName evidence="2">Uncharacterized protein</fullName>
    </submittedName>
</protein>
<name>A0AAJ0BP86_9PEZI</name>
<feature type="compositionally biased region" description="Polar residues" evidence="1">
    <location>
        <begin position="298"/>
        <end position="325"/>
    </location>
</feature>
<gene>
    <name evidence="2" type="ORF">QBC33DRAFT_553203</name>
</gene>
<feature type="compositionally biased region" description="Polar residues" evidence="1">
    <location>
        <begin position="66"/>
        <end position="82"/>
    </location>
</feature>